<organism evidence="3 4">
    <name type="scientific">Sulfobacillus benefaciens</name>
    <dbReference type="NCBI Taxonomy" id="453960"/>
    <lineage>
        <taxon>Bacteria</taxon>
        <taxon>Bacillati</taxon>
        <taxon>Bacillota</taxon>
        <taxon>Clostridia</taxon>
        <taxon>Eubacteriales</taxon>
        <taxon>Clostridiales Family XVII. Incertae Sedis</taxon>
        <taxon>Sulfobacillus</taxon>
    </lineage>
</organism>
<dbReference type="AlphaFoldDB" id="A0A2T2XJF1"/>
<comment type="caution">
    <text evidence="3">The sequence shown here is derived from an EMBL/GenBank/DDBJ whole genome shotgun (WGS) entry which is preliminary data.</text>
</comment>
<keyword evidence="2" id="KW-0472">Membrane</keyword>
<evidence type="ECO:0000313" key="4">
    <source>
        <dbReference type="Proteomes" id="UP000242972"/>
    </source>
</evidence>
<reference evidence="3 4" key="1">
    <citation type="journal article" date="2014" name="BMC Genomics">
        <title>Comparison of environmental and isolate Sulfobacillus genomes reveals diverse carbon, sulfur, nitrogen, and hydrogen metabolisms.</title>
        <authorList>
            <person name="Justice N.B."/>
            <person name="Norman A."/>
            <person name="Brown C.T."/>
            <person name="Singh A."/>
            <person name="Thomas B.C."/>
            <person name="Banfield J.F."/>
        </authorList>
    </citation>
    <scope>NUCLEOTIDE SEQUENCE [LARGE SCALE GENOMIC DNA]</scope>
    <source>
        <strain evidence="3">AMDSBA4</strain>
    </source>
</reference>
<evidence type="ECO:0000256" key="1">
    <source>
        <dbReference type="SAM" id="MobiDB-lite"/>
    </source>
</evidence>
<accession>A0A2T2XJF1</accession>
<gene>
    <name evidence="3" type="ORF">C7B46_03950</name>
</gene>
<protein>
    <submittedName>
        <fullName evidence="3">Uncharacterized protein</fullName>
    </submittedName>
</protein>
<name>A0A2T2XJF1_9FIRM</name>
<dbReference type="EMBL" id="PXYW01000007">
    <property type="protein sequence ID" value="PSR34600.1"/>
    <property type="molecule type" value="Genomic_DNA"/>
</dbReference>
<proteinExistence type="predicted"/>
<keyword evidence="2" id="KW-0812">Transmembrane</keyword>
<keyword evidence="2" id="KW-1133">Transmembrane helix</keyword>
<dbReference type="Proteomes" id="UP000242972">
    <property type="component" value="Unassembled WGS sequence"/>
</dbReference>
<evidence type="ECO:0000313" key="3">
    <source>
        <dbReference type="EMBL" id="PSR34600.1"/>
    </source>
</evidence>
<feature type="transmembrane region" description="Helical" evidence="2">
    <location>
        <begin position="30"/>
        <end position="49"/>
    </location>
</feature>
<evidence type="ECO:0000256" key="2">
    <source>
        <dbReference type="SAM" id="Phobius"/>
    </source>
</evidence>
<feature type="transmembrane region" description="Helical" evidence="2">
    <location>
        <begin position="69"/>
        <end position="88"/>
    </location>
</feature>
<feature type="region of interest" description="Disordered" evidence="1">
    <location>
        <begin position="1"/>
        <end position="26"/>
    </location>
</feature>
<sequence length="95" mass="10504">MSTPSDLARNHKGGLHLSSSSEKPKAKKHYLRNTLLILIILAALVMWQLNPVIAGLGTLQHGLRHAESTRALLASILSAIFTKIHHWIMPLLARL</sequence>